<evidence type="ECO:0000256" key="1">
    <source>
        <dbReference type="ARBA" id="ARBA00022448"/>
    </source>
</evidence>
<organism evidence="12 13">
    <name type="scientific">Stutzerimonas chloritidismutans</name>
    <name type="common">Pseudomonas chloritidismutans</name>
    <dbReference type="NCBI Taxonomy" id="203192"/>
    <lineage>
        <taxon>Bacteria</taxon>
        <taxon>Pseudomonadati</taxon>
        <taxon>Pseudomonadota</taxon>
        <taxon>Gammaproteobacteria</taxon>
        <taxon>Pseudomonadales</taxon>
        <taxon>Pseudomonadaceae</taxon>
        <taxon>Stutzerimonas</taxon>
    </lineage>
</organism>
<evidence type="ECO:0000256" key="8">
    <source>
        <dbReference type="HAMAP-Rule" id="MF_00425"/>
    </source>
</evidence>
<keyword evidence="3 8" id="KW-0520">NAD</keyword>
<dbReference type="PANTHER" id="PTHR37839:SF1">
    <property type="entry name" value="NA(+)-TRANSLOCATING NADH-QUINONE REDUCTASE SUBUNIT A"/>
    <property type="match status" value="1"/>
</dbReference>
<dbReference type="Pfam" id="PF11973">
    <property type="entry name" value="NQRA_SLBB"/>
    <property type="match status" value="1"/>
</dbReference>
<evidence type="ECO:0000259" key="11">
    <source>
        <dbReference type="Pfam" id="PF24836"/>
    </source>
</evidence>
<keyword evidence="5 8" id="KW-0406">Ion transport</keyword>
<comment type="subunit">
    <text evidence="8">Composed of six subunits; NqrA, NqrB, NqrC, NqrD, NqrE and NqrF.</text>
</comment>
<dbReference type="Proteomes" id="UP001467669">
    <property type="component" value="Unassembled WGS sequence"/>
</dbReference>
<proteinExistence type="inferred from homology"/>
<dbReference type="InterPro" id="IPR056148">
    <property type="entry name" value="NQRA_2nd"/>
</dbReference>
<dbReference type="NCBIfam" id="TIGR01936">
    <property type="entry name" value="nqrA"/>
    <property type="match status" value="1"/>
</dbReference>
<dbReference type="PANTHER" id="PTHR37839">
    <property type="entry name" value="NA(+)-TRANSLOCATING NADH-QUINONE REDUCTASE SUBUNIT A"/>
    <property type="match status" value="1"/>
</dbReference>
<evidence type="ECO:0000256" key="5">
    <source>
        <dbReference type="ARBA" id="ARBA00023065"/>
    </source>
</evidence>
<dbReference type="InterPro" id="IPR022615">
    <property type="entry name" value="NqrA_C_domain"/>
</dbReference>
<dbReference type="Pfam" id="PF24836">
    <property type="entry name" value="NQRA_2nd"/>
    <property type="match status" value="1"/>
</dbReference>
<evidence type="ECO:0000313" key="13">
    <source>
        <dbReference type="Proteomes" id="UP001467669"/>
    </source>
</evidence>
<keyword evidence="13" id="KW-1185">Reference proteome</keyword>
<evidence type="ECO:0000256" key="6">
    <source>
        <dbReference type="ARBA" id="ARBA00023075"/>
    </source>
</evidence>
<feature type="domain" description="Na(+)-translocating NADH-quinone reductase subunit A C-terminal" evidence="10">
    <location>
        <begin position="260"/>
        <end position="309"/>
    </location>
</feature>
<dbReference type="EMBL" id="JBCFXD010000002">
    <property type="protein sequence ID" value="MEL7558072.1"/>
    <property type="molecule type" value="Genomic_DNA"/>
</dbReference>
<evidence type="ECO:0000256" key="4">
    <source>
        <dbReference type="ARBA" id="ARBA00023053"/>
    </source>
</evidence>
<dbReference type="EC" id="7.2.1.1" evidence="8"/>
<dbReference type="InterPro" id="IPR008703">
    <property type="entry name" value="NqrA"/>
</dbReference>
<protein>
    <recommendedName>
        <fullName evidence="8">Na(+)-translocating NADH-quinone reductase subunit A</fullName>
        <shortName evidence="8">Na(+)-NQR subunit A</shortName>
        <shortName evidence="8">Na(+)-translocating NQR subunit A</shortName>
        <ecNumber evidence="8">7.2.1.1</ecNumber>
    </recommendedName>
    <alternativeName>
        <fullName evidence="8">NQR complex subunit A</fullName>
    </alternativeName>
    <alternativeName>
        <fullName evidence="8">NQR-1 subunit A</fullName>
    </alternativeName>
</protein>
<keyword evidence="7 8" id="KW-0739">Sodium transport</keyword>
<evidence type="ECO:0000259" key="9">
    <source>
        <dbReference type="Pfam" id="PF05896"/>
    </source>
</evidence>
<keyword evidence="1 8" id="KW-0813">Transport</keyword>
<feature type="domain" description="NqrA N-terminal barrel-sandwich hybrid" evidence="9">
    <location>
        <begin position="2"/>
        <end position="94"/>
    </location>
</feature>
<comment type="similarity">
    <text evidence="8">Belongs to the NqrA family.</text>
</comment>
<sequence>MINIKRGLDLPIAGAPAQRIEAGRPVRSVAVVGFDYPGMKPTMEVQVGDRVKLGQVLFSDKKIPGVHFTAPGAGVVSAIHRGEKRVLQSVVVDLEGTEELTFNQYGSTELEGLGDEKVRENLQQAGLWAALRTRPYSKVPAIDAVPSSIFVTAIDTHPLAADPAVIIAERAADFEAGLKVLGNLGKLFLCKADGTSLPGEQVAKVQTERFAGPHPAGLAGTHIHFLDPVSATKSVWTIGYQDVIAIGALFLTGKLSVERVVSLAGPVVETPRLVRTRLGANLDELTAGELQPGANRVVSGSVLGGRTAHGAFAFLGRYHQQVSCLREGKEREMLHYLRAGSDKHSILNIYISKLMGGKKFAFSTSTNGSPRAMVPVGNYEEIMPLDILPTQLLRSLIVGDTEVAQKLGCLELDEEDLALCTYVCAGKYEYGPILRDNLTRIEKEG</sequence>
<reference evidence="12 13" key="1">
    <citation type="submission" date="2024-04" db="EMBL/GenBank/DDBJ databases">
        <title>Draft Genome Sequence of Isolates Cultured from Underwater Hawaii Seamounts in the North Pacific Ocean.</title>
        <authorList>
            <person name="Sharma I."/>
            <person name="Darden B."/>
            <person name="Creggett J."/>
            <person name="Taylor S."/>
            <person name="Grant M.P."/>
            <person name="Scott J."/>
            <person name="Attles S."/>
            <person name="Walker S."/>
            <person name="Johnson G."/>
            <person name="St. Cloud C."/>
        </authorList>
    </citation>
    <scope>NUCLEOTIDE SEQUENCE [LARGE SCALE GENOMIC DNA]</scope>
    <source>
        <strain evidence="12 13">03GJ23</strain>
    </source>
</reference>
<keyword evidence="4 8" id="KW-0915">Sodium</keyword>
<comment type="catalytic activity">
    <reaction evidence="8">
        <text>a ubiquinone + n Na(+)(in) + NADH + H(+) = a ubiquinol + n Na(+)(out) + NAD(+)</text>
        <dbReference type="Rhea" id="RHEA:47748"/>
        <dbReference type="Rhea" id="RHEA-COMP:9565"/>
        <dbReference type="Rhea" id="RHEA-COMP:9566"/>
        <dbReference type="ChEBI" id="CHEBI:15378"/>
        <dbReference type="ChEBI" id="CHEBI:16389"/>
        <dbReference type="ChEBI" id="CHEBI:17976"/>
        <dbReference type="ChEBI" id="CHEBI:29101"/>
        <dbReference type="ChEBI" id="CHEBI:57540"/>
        <dbReference type="ChEBI" id="CHEBI:57945"/>
        <dbReference type="EC" id="7.2.1.1"/>
    </reaction>
</comment>
<keyword evidence="6 8" id="KW-0830">Ubiquinone</keyword>
<accession>A0ABU9M3Z6</accession>
<evidence type="ECO:0000256" key="2">
    <source>
        <dbReference type="ARBA" id="ARBA00022967"/>
    </source>
</evidence>
<dbReference type="NCBIfam" id="NF003759">
    <property type="entry name" value="PRK05352.1-2"/>
    <property type="match status" value="1"/>
</dbReference>
<dbReference type="InterPro" id="IPR056147">
    <property type="entry name" value="NQRA_N"/>
</dbReference>
<evidence type="ECO:0000313" key="12">
    <source>
        <dbReference type="EMBL" id="MEL7558072.1"/>
    </source>
</evidence>
<evidence type="ECO:0000256" key="3">
    <source>
        <dbReference type="ARBA" id="ARBA00023027"/>
    </source>
</evidence>
<keyword evidence="2 8" id="KW-1278">Translocase</keyword>
<evidence type="ECO:0000259" key="10">
    <source>
        <dbReference type="Pfam" id="PF11973"/>
    </source>
</evidence>
<name>A0ABU9M3Z6_STUCH</name>
<dbReference type="Pfam" id="PF05896">
    <property type="entry name" value="NQRA_N"/>
    <property type="match status" value="1"/>
</dbReference>
<comment type="function">
    <text evidence="8">NQR complex catalyzes the reduction of ubiquinone-1 to ubiquinol by two successive reactions, coupled with the transport of Na(+) ions from the cytoplasm to the periplasm. NqrA to NqrE are probably involved in the second step, the conversion of ubisemiquinone to ubiquinol.</text>
</comment>
<feature type="domain" description="NqrA second alpha/beta" evidence="11">
    <location>
        <begin position="115"/>
        <end position="255"/>
    </location>
</feature>
<gene>
    <name evidence="8" type="primary">nqrA</name>
    <name evidence="12" type="ORF">AAGW23_04360</name>
</gene>
<dbReference type="RefSeq" id="WP_342405148.1">
    <property type="nucleotide sequence ID" value="NZ_JBCFXD010000002.1"/>
</dbReference>
<evidence type="ECO:0000256" key="7">
    <source>
        <dbReference type="ARBA" id="ARBA00023201"/>
    </source>
</evidence>
<comment type="caution">
    <text evidence="12">The sequence shown here is derived from an EMBL/GenBank/DDBJ whole genome shotgun (WGS) entry which is preliminary data.</text>
</comment>
<dbReference type="HAMAP" id="MF_00425">
    <property type="entry name" value="NqrA"/>
    <property type="match status" value="1"/>
</dbReference>